<evidence type="ECO:0000313" key="3">
    <source>
        <dbReference type="Proteomes" id="UP000651050"/>
    </source>
</evidence>
<dbReference type="AlphaFoldDB" id="A0A931H4S4"/>
<gene>
    <name evidence="2" type="ORF">I5803_11415</name>
</gene>
<sequence>MSIQQAQAIGLSPLPNFGASDFVNSDFDALESHMRRCERSRDRMASVRLALEMFHSVASARIVTTGAVFATCALVLLAIA</sequence>
<evidence type="ECO:0000256" key="1">
    <source>
        <dbReference type="SAM" id="Phobius"/>
    </source>
</evidence>
<keyword evidence="1" id="KW-0812">Transmembrane</keyword>
<proteinExistence type="predicted"/>
<feature type="transmembrane region" description="Helical" evidence="1">
    <location>
        <begin position="58"/>
        <end position="79"/>
    </location>
</feature>
<keyword evidence="3" id="KW-1185">Reference proteome</keyword>
<dbReference type="Proteomes" id="UP000651050">
    <property type="component" value="Unassembled WGS sequence"/>
</dbReference>
<evidence type="ECO:0000313" key="2">
    <source>
        <dbReference type="EMBL" id="MBG9388630.1"/>
    </source>
</evidence>
<organism evidence="2 3">
    <name type="scientific">Caenimonas aquaedulcis</name>
    <dbReference type="NCBI Taxonomy" id="2793270"/>
    <lineage>
        <taxon>Bacteria</taxon>
        <taxon>Pseudomonadati</taxon>
        <taxon>Pseudomonadota</taxon>
        <taxon>Betaproteobacteria</taxon>
        <taxon>Burkholderiales</taxon>
        <taxon>Comamonadaceae</taxon>
        <taxon>Caenimonas</taxon>
    </lineage>
</organism>
<accession>A0A931H4S4</accession>
<keyword evidence="1" id="KW-0472">Membrane</keyword>
<protein>
    <submittedName>
        <fullName evidence="2">Uncharacterized protein</fullName>
    </submittedName>
</protein>
<keyword evidence="1" id="KW-1133">Transmembrane helix</keyword>
<dbReference type="EMBL" id="JADWYS010000001">
    <property type="protein sequence ID" value="MBG9388630.1"/>
    <property type="molecule type" value="Genomic_DNA"/>
</dbReference>
<name>A0A931H4S4_9BURK</name>
<comment type="caution">
    <text evidence="2">The sequence shown here is derived from an EMBL/GenBank/DDBJ whole genome shotgun (WGS) entry which is preliminary data.</text>
</comment>
<dbReference type="RefSeq" id="WP_196986481.1">
    <property type="nucleotide sequence ID" value="NZ_JADWYS010000001.1"/>
</dbReference>
<reference evidence="2" key="1">
    <citation type="submission" date="2020-11" db="EMBL/GenBank/DDBJ databases">
        <title>Bacterial whole genome sequence for Caenimonas sp. DR4.4.</title>
        <authorList>
            <person name="Le V."/>
            <person name="Ko S.-R."/>
            <person name="Ahn C.-Y."/>
            <person name="Oh H.-M."/>
        </authorList>
    </citation>
    <scope>NUCLEOTIDE SEQUENCE</scope>
    <source>
        <strain evidence="2">DR4.4</strain>
    </source>
</reference>